<dbReference type="Pfam" id="PF18073">
    <property type="entry name" value="Zn_ribbon_LapB"/>
    <property type="match status" value="1"/>
</dbReference>
<keyword evidence="5" id="KW-0378">Hydrolase</keyword>
<dbReference type="InterPro" id="IPR004504">
    <property type="entry name" value="DNA_repair_RadA"/>
</dbReference>
<feature type="binding site" evidence="11">
    <location>
        <begin position="95"/>
        <end position="102"/>
    </location>
    <ligand>
        <name>ATP</name>
        <dbReference type="ChEBI" id="CHEBI:30616"/>
    </ligand>
</feature>
<evidence type="ECO:0000256" key="11">
    <source>
        <dbReference type="HAMAP-Rule" id="MF_01498"/>
    </source>
</evidence>
<evidence type="ECO:0000256" key="4">
    <source>
        <dbReference type="ARBA" id="ARBA00022771"/>
    </source>
</evidence>
<dbReference type="InterPro" id="IPR014721">
    <property type="entry name" value="Ribsml_uS5_D2-typ_fold_subgr"/>
</dbReference>
<evidence type="ECO:0000313" key="15">
    <source>
        <dbReference type="EMBL" id="MFC4124365.1"/>
    </source>
</evidence>
<feature type="region of interest" description="Lon-protease-like" evidence="11">
    <location>
        <begin position="352"/>
        <end position="466"/>
    </location>
</feature>
<keyword evidence="4 13" id="KW-0863">Zinc-finger</keyword>
<evidence type="ECO:0000256" key="8">
    <source>
        <dbReference type="ARBA" id="ARBA00023016"/>
    </source>
</evidence>
<comment type="caution">
    <text evidence="15">The sequence shown here is derived from an EMBL/GenBank/DDBJ whole genome shotgun (WGS) entry which is preliminary data.</text>
</comment>
<comment type="similarity">
    <text evidence="11 13">Belongs to the RecA family. RadA subfamily.</text>
</comment>
<keyword evidence="16" id="KW-1185">Reference proteome</keyword>
<dbReference type="PANTHER" id="PTHR32472">
    <property type="entry name" value="DNA REPAIR PROTEIN RADA"/>
    <property type="match status" value="1"/>
</dbReference>
<keyword evidence="8 11" id="KW-0346">Stress response</keyword>
<dbReference type="InterPro" id="IPR041166">
    <property type="entry name" value="Rubredoxin_2"/>
</dbReference>
<dbReference type="EMBL" id="JBHSBA010000003">
    <property type="protein sequence ID" value="MFC4124365.1"/>
    <property type="molecule type" value="Genomic_DNA"/>
</dbReference>
<dbReference type="PROSITE" id="PS50162">
    <property type="entry name" value="RECA_2"/>
    <property type="match status" value="1"/>
</dbReference>
<evidence type="ECO:0000256" key="3">
    <source>
        <dbReference type="ARBA" id="ARBA00022763"/>
    </source>
</evidence>
<organism evidence="15 16">
    <name type="scientific">Nocardia rhizosphaerae</name>
    <dbReference type="NCBI Taxonomy" id="1691571"/>
    <lineage>
        <taxon>Bacteria</taxon>
        <taxon>Bacillati</taxon>
        <taxon>Actinomycetota</taxon>
        <taxon>Actinomycetes</taxon>
        <taxon>Mycobacteriales</taxon>
        <taxon>Nocardiaceae</taxon>
        <taxon>Nocardia</taxon>
    </lineage>
</organism>
<protein>
    <recommendedName>
        <fullName evidence="11 12">DNA repair protein RadA</fullName>
    </recommendedName>
</protein>
<keyword evidence="10 11" id="KW-0234">DNA repair</keyword>
<dbReference type="SMART" id="SM00382">
    <property type="entry name" value="AAA"/>
    <property type="match status" value="1"/>
</dbReference>
<dbReference type="Gene3D" id="3.40.50.300">
    <property type="entry name" value="P-loop containing nucleotide triphosphate hydrolases"/>
    <property type="match status" value="1"/>
</dbReference>
<keyword evidence="7 11" id="KW-0067">ATP-binding</keyword>
<dbReference type="InterPro" id="IPR020568">
    <property type="entry name" value="Ribosomal_Su5_D2-typ_SF"/>
</dbReference>
<reference evidence="16" key="1">
    <citation type="journal article" date="2019" name="Int. J. Syst. Evol. Microbiol.">
        <title>The Global Catalogue of Microorganisms (GCM) 10K type strain sequencing project: providing services to taxonomists for standard genome sequencing and annotation.</title>
        <authorList>
            <consortium name="The Broad Institute Genomics Platform"/>
            <consortium name="The Broad Institute Genome Sequencing Center for Infectious Disease"/>
            <person name="Wu L."/>
            <person name="Ma J."/>
        </authorList>
    </citation>
    <scope>NUCLEOTIDE SEQUENCE [LARGE SCALE GENOMIC DNA]</scope>
    <source>
        <strain evidence="16">CGMCC 4.7204</strain>
    </source>
</reference>
<dbReference type="InterPro" id="IPR020588">
    <property type="entry name" value="RecA_ATP-bd"/>
</dbReference>
<comment type="domain">
    <text evidence="11">The middle region has homology to RecA with ATPase motifs including the RadA KNRFG motif, while the C-terminus is homologous to Lon protease.</text>
</comment>
<dbReference type="Gene3D" id="3.30.230.10">
    <property type="match status" value="1"/>
</dbReference>
<evidence type="ECO:0000256" key="6">
    <source>
        <dbReference type="ARBA" id="ARBA00022833"/>
    </source>
</evidence>
<comment type="function">
    <text evidence="13">DNA-dependent ATPase involved in processing of recombination intermediates, plays a role in repairing DNA breaks. Stimulates the branch migration of RecA-mediated strand transfer reactions, allowing the 3' invading strand to extend heteroduplex DNA faster. Binds ssDNA in the presence of ADP but not other nucleotides, has ATPase activity that is stimulated by ssDNA and various branched DNA structures, but inhibited by SSB. Does not have RecA's homology-searching function.</text>
</comment>
<dbReference type="Pfam" id="PF13481">
    <property type="entry name" value="AAA_25"/>
    <property type="match status" value="1"/>
</dbReference>
<dbReference type="SUPFAM" id="SSF52540">
    <property type="entry name" value="P-loop containing nucleoside triphosphate hydrolases"/>
    <property type="match status" value="1"/>
</dbReference>
<dbReference type="HAMAP" id="MF_01498">
    <property type="entry name" value="RadA_bact"/>
    <property type="match status" value="1"/>
</dbReference>
<evidence type="ECO:0000256" key="13">
    <source>
        <dbReference type="RuleBase" id="RU003555"/>
    </source>
</evidence>
<proteinExistence type="inferred from homology"/>
<keyword evidence="3 11" id="KW-0227">DNA damage</keyword>
<dbReference type="InterPro" id="IPR003593">
    <property type="entry name" value="AAA+_ATPase"/>
</dbReference>
<dbReference type="InterPro" id="IPR027417">
    <property type="entry name" value="P-loop_NTPase"/>
</dbReference>
<evidence type="ECO:0000259" key="14">
    <source>
        <dbReference type="PROSITE" id="PS50162"/>
    </source>
</evidence>
<dbReference type="PANTHER" id="PTHR32472:SF10">
    <property type="entry name" value="DNA REPAIR PROTEIN RADA-LIKE PROTEIN"/>
    <property type="match status" value="1"/>
</dbReference>
<evidence type="ECO:0000256" key="12">
    <source>
        <dbReference type="NCBIfam" id="TIGR00416"/>
    </source>
</evidence>
<gene>
    <name evidence="11 15" type="primary">radA</name>
    <name evidence="15" type="ORF">ACFOW8_05430</name>
</gene>
<evidence type="ECO:0000256" key="10">
    <source>
        <dbReference type="ARBA" id="ARBA00023204"/>
    </source>
</evidence>
<evidence type="ECO:0000256" key="7">
    <source>
        <dbReference type="ARBA" id="ARBA00022840"/>
    </source>
</evidence>
<keyword evidence="9 11" id="KW-0238">DNA-binding</keyword>
<keyword evidence="1 11" id="KW-0479">Metal-binding</keyword>
<feature type="short sequence motif" description="RadA KNRFG motif" evidence="11">
    <location>
        <begin position="253"/>
        <end position="257"/>
    </location>
</feature>
<dbReference type="RefSeq" id="WP_378546320.1">
    <property type="nucleotide sequence ID" value="NZ_JBHSBA010000003.1"/>
</dbReference>
<dbReference type="Proteomes" id="UP001595767">
    <property type="component" value="Unassembled WGS sequence"/>
</dbReference>
<keyword evidence="2 11" id="KW-0547">Nucleotide-binding</keyword>
<dbReference type="PRINTS" id="PR01874">
    <property type="entry name" value="DNAREPAIRADA"/>
</dbReference>
<evidence type="ECO:0000256" key="5">
    <source>
        <dbReference type="ARBA" id="ARBA00022801"/>
    </source>
</evidence>
<comment type="function">
    <text evidence="11">Plays a role in repairing double-strand DNA breaks, probably involving stabilizing or processing branched DNA or blocked replication forks.</text>
</comment>
<evidence type="ECO:0000256" key="1">
    <source>
        <dbReference type="ARBA" id="ARBA00022723"/>
    </source>
</evidence>
<evidence type="ECO:0000256" key="9">
    <source>
        <dbReference type="ARBA" id="ARBA00023125"/>
    </source>
</evidence>
<evidence type="ECO:0000256" key="2">
    <source>
        <dbReference type="ARBA" id="ARBA00022741"/>
    </source>
</evidence>
<dbReference type="NCBIfam" id="TIGR00416">
    <property type="entry name" value="sms"/>
    <property type="match status" value="1"/>
</dbReference>
<accession>A0ABV8L0T9</accession>
<sequence>MAKTKAVFRCTECSHEVSKWVGKCPECGAWGTVNEVAVSAAAAAPGRRAMLPSTAAAPLTQIDAKVTQARSTGVSELDRVLGGGVVPGSVVLLSGEPGVGKSTLLLEVAHRWAAQRSETSLYVTAEESAGQVRLRADRTGAVHERVFLAAESDLSIVLGHVEQVRPTLLVVDSVQTMLAPEVDGVIGGVTQVRAVTAALTSLAKASGIAVLLVGHVTKDGNVAGPRTLEHLVDVVLQFEGDKNSTLRMIRGIKNRFGSADEVGCFELHEDGIACVDDPSGLFLHHRTDTVSGTAVTVAMDGKRPLVAEVQGLTVKTEIPQPRRAVSGLDYNRVAMVLAVLQSRGRVFLGKHDVYAATVGGMRLVEPTADLAIALAIASAEADIALPAGWVILGEVGLAGEVRKVTGLTRRLAEAERLGFTTALVPPGSGKTEIGSMRIHEVGDLRSALRLAALRKSRAAREASTAE</sequence>
<dbReference type="SUPFAM" id="SSF54211">
    <property type="entry name" value="Ribosomal protein S5 domain 2-like"/>
    <property type="match status" value="1"/>
</dbReference>
<dbReference type="Pfam" id="PF13541">
    <property type="entry name" value="ChlI"/>
    <property type="match status" value="1"/>
</dbReference>
<keyword evidence="6 13" id="KW-0862">Zinc</keyword>
<feature type="domain" description="RecA family profile 1" evidence="14">
    <location>
        <begin position="66"/>
        <end position="216"/>
    </location>
</feature>
<name>A0ABV8L0T9_9NOCA</name>
<evidence type="ECO:0000313" key="16">
    <source>
        <dbReference type="Proteomes" id="UP001595767"/>
    </source>
</evidence>